<evidence type="ECO:0000313" key="2">
    <source>
        <dbReference type="Proteomes" id="UP000298138"/>
    </source>
</evidence>
<keyword evidence="2" id="KW-1185">Reference proteome</keyword>
<dbReference type="OrthoDB" id="4392610at2759"/>
<name>A0A4S2MV42_9PEZI</name>
<dbReference type="Proteomes" id="UP000298138">
    <property type="component" value="Unassembled WGS sequence"/>
</dbReference>
<dbReference type="STRING" id="341454.A0A4S2MV42"/>
<evidence type="ECO:0000313" key="1">
    <source>
        <dbReference type="EMBL" id="TGZ80393.1"/>
    </source>
</evidence>
<gene>
    <name evidence="1" type="ORF">EX30DRAFT_396393</name>
</gene>
<dbReference type="InParanoid" id="A0A4S2MV42"/>
<protein>
    <submittedName>
        <fullName evidence="1">DUF1763-domain-containing protein</fullName>
    </submittedName>
</protein>
<proteinExistence type="predicted"/>
<sequence length="128" mass="15101">MTPPTKTQILHAYRHLYRAGMAAVHYAVPARYDMGNKLQRAFRNEPIENFDQERIDNTVNFLWVAARENGIEHKIVKNLCVVDYWRYSGRRRSQAFRNDPEQLMSLSAYNSYTENIGYLNETMKLALR</sequence>
<accession>A0A4S2MV42</accession>
<reference evidence="1 2" key="1">
    <citation type="submission" date="2019-04" db="EMBL/GenBank/DDBJ databases">
        <title>Comparative genomics and transcriptomics to analyze fruiting body development in filamentous ascomycetes.</title>
        <authorList>
            <consortium name="DOE Joint Genome Institute"/>
            <person name="Lutkenhaus R."/>
            <person name="Traeger S."/>
            <person name="Breuer J."/>
            <person name="Kuo A."/>
            <person name="Lipzen A."/>
            <person name="Pangilinan J."/>
            <person name="Dilworth D."/>
            <person name="Sandor L."/>
            <person name="Poggeler S."/>
            <person name="Barry K."/>
            <person name="Grigoriev I.V."/>
            <person name="Nowrousian M."/>
        </authorList>
    </citation>
    <scope>NUCLEOTIDE SEQUENCE [LARGE SCALE GENOMIC DNA]</scope>
    <source>
        <strain evidence="1 2">CBS 389.68</strain>
    </source>
</reference>
<dbReference type="AlphaFoldDB" id="A0A4S2MV42"/>
<dbReference type="EMBL" id="ML220125">
    <property type="protein sequence ID" value="TGZ80393.1"/>
    <property type="molecule type" value="Genomic_DNA"/>
</dbReference>
<organism evidence="1 2">
    <name type="scientific">Ascodesmis nigricans</name>
    <dbReference type="NCBI Taxonomy" id="341454"/>
    <lineage>
        <taxon>Eukaryota</taxon>
        <taxon>Fungi</taxon>
        <taxon>Dikarya</taxon>
        <taxon>Ascomycota</taxon>
        <taxon>Pezizomycotina</taxon>
        <taxon>Pezizomycetes</taxon>
        <taxon>Pezizales</taxon>
        <taxon>Ascodesmidaceae</taxon>
        <taxon>Ascodesmis</taxon>
    </lineage>
</organism>